<gene>
    <name evidence="1" type="ORF">NO263_06795</name>
</gene>
<keyword evidence="2" id="KW-1185">Reference proteome</keyword>
<reference evidence="1 2" key="1">
    <citation type="submission" date="2022-07" db="EMBL/GenBank/DDBJ databases">
        <title>Genome stability of Gluconacetobacter entanii AV429.</title>
        <authorList>
            <person name="Trcek J."/>
            <person name="Cepec E."/>
        </authorList>
    </citation>
    <scope>NUCLEOTIDE SEQUENCE [LARGE SCALE GENOMIC DNA]</scope>
    <source>
        <strain evidence="1 2">AV429_2022</strain>
    </source>
</reference>
<comment type="caution">
    <text evidence="1">The sequence shown here is derived from an EMBL/GenBank/DDBJ whole genome shotgun (WGS) entry which is preliminary data.</text>
</comment>
<evidence type="ECO:0000313" key="1">
    <source>
        <dbReference type="EMBL" id="MCW4590285.1"/>
    </source>
</evidence>
<dbReference type="Proteomes" id="UP001526337">
    <property type="component" value="Unassembled WGS sequence"/>
</dbReference>
<name>A0ABT3K4E2_9PROT</name>
<dbReference type="RefSeq" id="WP_171790400.1">
    <property type="nucleotide sequence ID" value="NZ_JABJWD010000038.1"/>
</dbReference>
<proteinExistence type="predicted"/>
<sequence>MPVGQMDVGARKITGLRNQRYLPKDFKSIIVAFRHDDIRGVLDGMKERLVLYFHGSIFFRVLLNDEGIVVNGNAGFIPDIDAPASFFIHALHGCRVPEWNVFAI</sequence>
<organism evidence="1 2">
    <name type="scientific">Gluconacetobacter entanii</name>
    <dbReference type="NCBI Taxonomy" id="108528"/>
    <lineage>
        <taxon>Bacteria</taxon>
        <taxon>Pseudomonadati</taxon>
        <taxon>Pseudomonadota</taxon>
        <taxon>Alphaproteobacteria</taxon>
        <taxon>Acetobacterales</taxon>
        <taxon>Acetobacteraceae</taxon>
        <taxon>Gluconacetobacter</taxon>
    </lineage>
</organism>
<evidence type="ECO:0000313" key="2">
    <source>
        <dbReference type="Proteomes" id="UP001526337"/>
    </source>
</evidence>
<protein>
    <submittedName>
        <fullName evidence="1">Uncharacterized protein</fullName>
    </submittedName>
</protein>
<accession>A0ABT3K4E2</accession>
<dbReference type="EMBL" id="JANGSQ010000097">
    <property type="protein sequence ID" value="MCW4590285.1"/>
    <property type="molecule type" value="Genomic_DNA"/>
</dbReference>